<dbReference type="EMBL" id="OX395134">
    <property type="protein sequence ID" value="CAI5784861.1"/>
    <property type="molecule type" value="Genomic_DNA"/>
</dbReference>
<reference evidence="2" key="1">
    <citation type="submission" date="2022-12" db="EMBL/GenBank/DDBJ databases">
        <authorList>
            <person name="Alioto T."/>
            <person name="Alioto T."/>
            <person name="Gomez Garrido J."/>
        </authorList>
    </citation>
    <scope>NUCLEOTIDE SEQUENCE</scope>
</reference>
<dbReference type="AlphaFoldDB" id="A0AA35KWC2"/>
<evidence type="ECO:0000313" key="3">
    <source>
        <dbReference type="Proteomes" id="UP001178461"/>
    </source>
</evidence>
<keyword evidence="3" id="KW-1185">Reference proteome</keyword>
<name>A0AA35KWC2_9SAUR</name>
<protein>
    <submittedName>
        <fullName evidence="2">Uncharacterized protein</fullName>
    </submittedName>
</protein>
<dbReference type="Proteomes" id="UP001178461">
    <property type="component" value="Chromosome 9"/>
</dbReference>
<evidence type="ECO:0000256" key="1">
    <source>
        <dbReference type="SAM" id="MobiDB-lite"/>
    </source>
</evidence>
<feature type="region of interest" description="Disordered" evidence="1">
    <location>
        <begin position="20"/>
        <end position="51"/>
    </location>
</feature>
<evidence type="ECO:0000313" key="2">
    <source>
        <dbReference type="EMBL" id="CAI5784861.1"/>
    </source>
</evidence>
<feature type="compositionally biased region" description="Basic and acidic residues" evidence="1">
    <location>
        <begin position="25"/>
        <end position="51"/>
    </location>
</feature>
<organism evidence="2 3">
    <name type="scientific">Podarcis lilfordi</name>
    <name type="common">Lilford's wall lizard</name>
    <dbReference type="NCBI Taxonomy" id="74358"/>
    <lineage>
        <taxon>Eukaryota</taxon>
        <taxon>Metazoa</taxon>
        <taxon>Chordata</taxon>
        <taxon>Craniata</taxon>
        <taxon>Vertebrata</taxon>
        <taxon>Euteleostomi</taxon>
        <taxon>Lepidosauria</taxon>
        <taxon>Squamata</taxon>
        <taxon>Bifurcata</taxon>
        <taxon>Unidentata</taxon>
        <taxon>Episquamata</taxon>
        <taxon>Laterata</taxon>
        <taxon>Lacertibaenia</taxon>
        <taxon>Lacertidae</taxon>
        <taxon>Podarcis</taxon>
    </lineage>
</organism>
<proteinExistence type="predicted"/>
<sequence>MRLCEGFQGVGAKKREIQIPPMNGKGERIPPMKSCRFKEPTPTHANTEREK</sequence>
<gene>
    <name evidence="2" type="ORF">PODLI_1B014879</name>
</gene>
<accession>A0AA35KWC2</accession>